<keyword evidence="10" id="KW-0325">Glycoprotein</keyword>
<dbReference type="InterPro" id="IPR013233">
    <property type="entry name" value="PIG-X/PBN1"/>
</dbReference>
<evidence type="ECO:0000256" key="3">
    <source>
        <dbReference type="ARBA" id="ARBA00010345"/>
    </source>
</evidence>
<feature type="transmembrane region" description="Helical" evidence="11">
    <location>
        <begin position="176"/>
        <end position="198"/>
    </location>
</feature>
<keyword evidence="13" id="KW-1185">Reference proteome</keyword>
<dbReference type="InParanoid" id="A0A162UJS2"/>
<evidence type="ECO:0000256" key="9">
    <source>
        <dbReference type="ARBA" id="ARBA00023136"/>
    </source>
</evidence>
<keyword evidence="6 11" id="KW-0812">Transmembrane</keyword>
<evidence type="ECO:0000256" key="11">
    <source>
        <dbReference type="RuleBase" id="RU366056"/>
    </source>
</evidence>
<evidence type="ECO:0000313" key="13">
    <source>
        <dbReference type="Proteomes" id="UP000077315"/>
    </source>
</evidence>
<evidence type="ECO:0000256" key="5">
    <source>
        <dbReference type="ARBA" id="ARBA00022502"/>
    </source>
</evidence>
<dbReference type="UniPathway" id="UPA00196"/>
<dbReference type="VEuPathDB" id="FungiDB:PHYBLDRAFT_142216"/>
<dbReference type="GeneID" id="28991665"/>
<dbReference type="GO" id="GO:0000030">
    <property type="term" value="F:mannosyltransferase activity"/>
    <property type="evidence" value="ECO:0007669"/>
    <property type="project" value="TreeGrafter"/>
</dbReference>
<dbReference type="RefSeq" id="XP_018294742.1">
    <property type="nucleotide sequence ID" value="XM_018430759.1"/>
</dbReference>
<reference evidence="13" key="1">
    <citation type="submission" date="2015-06" db="EMBL/GenBank/DDBJ databases">
        <title>Expansion of signal transduction pathways in fungi by whole-genome duplication.</title>
        <authorList>
            <consortium name="DOE Joint Genome Institute"/>
            <person name="Corrochano L.M."/>
            <person name="Kuo A."/>
            <person name="Marcet-Houben M."/>
            <person name="Polaino S."/>
            <person name="Salamov A."/>
            <person name="Villalobos J.M."/>
            <person name="Alvarez M.I."/>
            <person name="Avalos J."/>
            <person name="Benito E.P."/>
            <person name="Benoit I."/>
            <person name="Burger G."/>
            <person name="Camino L.P."/>
            <person name="Canovas D."/>
            <person name="Cerda-Olmedo E."/>
            <person name="Cheng J.-F."/>
            <person name="Dominguez A."/>
            <person name="Elias M."/>
            <person name="Eslava A.P."/>
            <person name="Glaser F."/>
            <person name="Grimwood J."/>
            <person name="Gutierrez G."/>
            <person name="Heitman J."/>
            <person name="Henrissat B."/>
            <person name="Iturriaga E.A."/>
            <person name="Lang B.F."/>
            <person name="Lavin J.L."/>
            <person name="Lee S."/>
            <person name="Li W."/>
            <person name="Lindquist E."/>
            <person name="Lopez-Garcia S."/>
            <person name="Luque E.M."/>
            <person name="Marcos A.T."/>
            <person name="Martin J."/>
            <person name="McCluskey K."/>
            <person name="Medina H.R."/>
            <person name="Miralles-Duran A."/>
            <person name="Miyazaki A."/>
            <person name="Munoz-Torres E."/>
            <person name="Oguiza J.A."/>
            <person name="Ohm R."/>
            <person name="Olmedo M."/>
            <person name="Orejas M."/>
            <person name="Ortiz-Castellanos L."/>
            <person name="Pisabarro A.G."/>
            <person name="Rodriguez-Romero J."/>
            <person name="Ruiz-Herrera J."/>
            <person name="Ruiz-Vazquez R."/>
            <person name="Sanz C."/>
            <person name="Schackwitz W."/>
            <person name="Schmutz J."/>
            <person name="Shahriari M."/>
            <person name="Shelest E."/>
            <person name="Silva-Franco F."/>
            <person name="Soanes D."/>
            <person name="Syed K."/>
            <person name="Tagua V.G."/>
            <person name="Talbot N.J."/>
            <person name="Thon M."/>
            <person name="De vries R.P."/>
            <person name="Wiebenga A."/>
            <person name="Yadav J.S."/>
            <person name="Braun E.L."/>
            <person name="Baker S."/>
            <person name="Garre V."/>
            <person name="Horwitz B."/>
            <person name="Torres-Martinez S."/>
            <person name="Idnurm A."/>
            <person name="Herrera-Estrella A."/>
            <person name="Gabaldon T."/>
            <person name="Grigoriev I.V."/>
        </authorList>
    </citation>
    <scope>NUCLEOTIDE SEQUENCE [LARGE SCALE GENOMIC DNA]</scope>
    <source>
        <strain evidence="13">NRRL 1555(-)</strain>
    </source>
</reference>
<proteinExistence type="inferred from homology"/>
<comment type="similarity">
    <text evidence="3 11">Belongs to the PIGX family.</text>
</comment>
<keyword evidence="7 11" id="KW-0256">Endoplasmic reticulum</keyword>
<dbReference type="SMART" id="SM00780">
    <property type="entry name" value="PIG-X"/>
    <property type="match status" value="1"/>
</dbReference>
<dbReference type="Proteomes" id="UP000077315">
    <property type="component" value="Unassembled WGS sequence"/>
</dbReference>
<evidence type="ECO:0000256" key="8">
    <source>
        <dbReference type="ARBA" id="ARBA00022989"/>
    </source>
</evidence>
<dbReference type="STRING" id="763407.A0A162UJS2"/>
<dbReference type="InterPro" id="IPR042322">
    <property type="entry name" value="Pbn1"/>
</dbReference>
<keyword evidence="9 11" id="KW-0472">Membrane</keyword>
<evidence type="ECO:0000313" key="12">
    <source>
        <dbReference type="EMBL" id="OAD76702.1"/>
    </source>
</evidence>
<name>A0A162UJS2_PHYB8</name>
<comment type="subcellular location">
    <subcellularLocation>
        <location evidence="11">Endoplasmic reticulum membrane</location>
        <topology evidence="11">Single-pass membrane protein</topology>
    </subcellularLocation>
    <subcellularLocation>
        <location evidence="1">Endoplasmic reticulum membrane</location>
        <topology evidence="1">Single-pass type III membrane protein</topology>
    </subcellularLocation>
</comment>
<protein>
    <recommendedName>
        <fullName evidence="4 11">Protein PBN1</fullName>
    </recommendedName>
</protein>
<dbReference type="AlphaFoldDB" id="A0A162UJS2"/>
<evidence type="ECO:0000256" key="10">
    <source>
        <dbReference type="ARBA" id="ARBA00023180"/>
    </source>
</evidence>
<keyword evidence="8 11" id="KW-1133">Transmembrane helix</keyword>
<gene>
    <name evidence="12" type="ORF">PHYBLDRAFT_142216</name>
</gene>
<organism evidence="12 13">
    <name type="scientific">Phycomyces blakesleeanus (strain ATCC 8743b / DSM 1359 / FGSC 10004 / NBRC 33097 / NRRL 1555)</name>
    <dbReference type="NCBI Taxonomy" id="763407"/>
    <lineage>
        <taxon>Eukaryota</taxon>
        <taxon>Fungi</taxon>
        <taxon>Fungi incertae sedis</taxon>
        <taxon>Mucoromycota</taxon>
        <taxon>Mucoromycotina</taxon>
        <taxon>Mucoromycetes</taxon>
        <taxon>Mucorales</taxon>
        <taxon>Phycomycetaceae</taxon>
        <taxon>Phycomyces</taxon>
    </lineage>
</organism>
<sequence>MKYSVESTPTAASSLHPHLHTSLTIEQPQTNCYFDLLYELPPSVFVDPNQLTSLYRQVAVYGETDLEAPLEHVQEKRGSVVHLRFSSLPSEVDLPLHLRYQSPSIYSSYRPITIPRPLAGWTCTNSPGFPPLLTNTLTLLPHNTSYATFDPIPQENSKLTLQVPVGRVGDMSIVEIGTLGCVTLGTLWIMVALWASIIKRRRYEAKGKRRKSE</sequence>
<accession>A0A162UJS2</accession>
<dbReference type="EMBL" id="KV440975">
    <property type="protein sequence ID" value="OAD76702.1"/>
    <property type="molecule type" value="Genomic_DNA"/>
</dbReference>
<dbReference type="OrthoDB" id="5546453at2759"/>
<dbReference type="GO" id="GO:0005789">
    <property type="term" value="C:endoplasmic reticulum membrane"/>
    <property type="evidence" value="ECO:0007669"/>
    <property type="project" value="UniProtKB-SubCell"/>
</dbReference>
<comment type="pathway">
    <text evidence="2 11">Glycolipid biosynthesis; glycosylphosphatidylinositol-anchor biosynthesis.</text>
</comment>
<comment type="function">
    <text evidence="11">Required for proper folding and/or the stability of a subset of proteins in the endoplasmic reticulum. Component of glycosylphosphatidylinositol-mannosyltransferase 1 which transfers the first of the 4 mannoses in the GPI-anchor precursors during GPI-anchor biosynthesis. Probably acts by stabilizing the mannosyltransferase GPI14.</text>
</comment>
<keyword evidence="5 11" id="KW-0337">GPI-anchor biosynthesis</keyword>
<evidence type="ECO:0000256" key="1">
    <source>
        <dbReference type="ARBA" id="ARBA00004643"/>
    </source>
</evidence>
<evidence type="ECO:0000256" key="2">
    <source>
        <dbReference type="ARBA" id="ARBA00004687"/>
    </source>
</evidence>
<evidence type="ECO:0000256" key="7">
    <source>
        <dbReference type="ARBA" id="ARBA00022824"/>
    </source>
</evidence>
<dbReference type="PANTHER" id="PTHR28533">
    <property type="entry name" value="PROTEIN PBN1"/>
    <property type="match status" value="1"/>
</dbReference>
<dbReference type="Pfam" id="PF08320">
    <property type="entry name" value="PIG-X"/>
    <property type="match status" value="1"/>
</dbReference>
<dbReference type="FunCoup" id="A0A162UJS2">
    <property type="interactions" value="3"/>
</dbReference>
<evidence type="ECO:0000256" key="4">
    <source>
        <dbReference type="ARBA" id="ARBA00020410"/>
    </source>
</evidence>
<dbReference type="GO" id="GO:0006506">
    <property type="term" value="P:GPI anchor biosynthetic process"/>
    <property type="evidence" value="ECO:0007669"/>
    <property type="project" value="UniProtKB-UniPathway"/>
</dbReference>
<dbReference type="PANTHER" id="PTHR28533:SF1">
    <property type="entry name" value="PROTEIN PBN1"/>
    <property type="match status" value="1"/>
</dbReference>
<evidence type="ECO:0000256" key="6">
    <source>
        <dbReference type="ARBA" id="ARBA00022692"/>
    </source>
</evidence>
<dbReference type="GO" id="GO:1990529">
    <property type="term" value="C:glycosylphosphatidylinositol-mannosyltransferase I complex"/>
    <property type="evidence" value="ECO:0007669"/>
    <property type="project" value="TreeGrafter"/>
</dbReference>